<dbReference type="Pfam" id="PF20789">
    <property type="entry name" value="4HBT_3C"/>
    <property type="match status" value="1"/>
</dbReference>
<protein>
    <submittedName>
        <fullName evidence="5">Thioesterase-like superfamily-domain-containing protein</fullName>
    </submittedName>
</protein>
<accession>A0ABR4M3U8</accession>
<dbReference type="InterPro" id="IPR029069">
    <property type="entry name" value="HotDog_dom_sf"/>
</dbReference>
<comment type="caution">
    <text evidence="5">The sequence shown here is derived from an EMBL/GenBank/DDBJ whole genome shotgun (WGS) entry which is preliminary data.</text>
</comment>
<dbReference type="EMBL" id="JBFXLQ010000004">
    <property type="protein sequence ID" value="KAL2871266.1"/>
    <property type="molecule type" value="Genomic_DNA"/>
</dbReference>
<evidence type="ECO:0000313" key="6">
    <source>
        <dbReference type="Proteomes" id="UP001610432"/>
    </source>
</evidence>
<evidence type="ECO:0000259" key="3">
    <source>
        <dbReference type="Pfam" id="PF13622"/>
    </source>
</evidence>
<evidence type="ECO:0000256" key="1">
    <source>
        <dbReference type="ARBA" id="ARBA00006538"/>
    </source>
</evidence>
<reference evidence="5 6" key="1">
    <citation type="submission" date="2024-07" db="EMBL/GenBank/DDBJ databases">
        <title>Section-level genome sequencing and comparative genomics of Aspergillus sections Usti and Cavernicolus.</title>
        <authorList>
            <consortium name="Lawrence Berkeley National Laboratory"/>
            <person name="Nybo J.L."/>
            <person name="Vesth T.C."/>
            <person name="Theobald S."/>
            <person name="Frisvad J.C."/>
            <person name="Larsen T.O."/>
            <person name="Kjaerboelling I."/>
            <person name="Rothschild-Mancinelli K."/>
            <person name="Lyhne E.K."/>
            <person name="Kogle M.E."/>
            <person name="Barry K."/>
            <person name="Clum A."/>
            <person name="Na H."/>
            <person name="Ledsgaard L."/>
            <person name="Lin J."/>
            <person name="Lipzen A."/>
            <person name="Kuo A."/>
            <person name="Riley R."/>
            <person name="Mondo S."/>
            <person name="Labutti K."/>
            <person name="Haridas S."/>
            <person name="Pangalinan J."/>
            <person name="Salamov A.A."/>
            <person name="Simmons B.A."/>
            <person name="Magnuson J.K."/>
            <person name="Chen J."/>
            <person name="Drula E."/>
            <person name="Henrissat B."/>
            <person name="Wiebenga A."/>
            <person name="Lubbers R.J."/>
            <person name="Gomes A.C."/>
            <person name="Macurrencykelacurrency M.R."/>
            <person name="Stajich J."/>
            <person name="Grigoriev I.V."/>
            <person name="Mortensen U.H."/>
            <person name="De Vries R.P."/>
            <person name="Baker S.E."/>
            <person name="Andersen M.R."/>
        </authorList>
    </citation>
    <scope>NUCLEOTIDE SEQUENCE [LARGE SCALE GENOMIC DNA]</scope>
    <source>
        <strain evidence="5 6">CBS 449.75</strain>
    </source>
</reference>
<comment type="similarity">
    <text evidence="1">Belongs to the C/M/P thioester hydrolase family.</text>
</comment>
<dbReference type="SUPFAM" id="SSF54637">
    <property type="entry name" value="Thioesterase/thiol ester dehydrase-isomerase"/>
    <property type="match status" value="2"/>
</dbReference>
<evidence type="ECO:0000256" key="2">
    <source>
        <dbReference type="ARBA" id="ARBA00022801"/>
    </source>
</evidence>
<dbReference type="InterPro" id="IPR049450">
    <property type="entry name" value="ACOT8-like_C"/>
</dbReference>
<evidence type="ECO:0000313" key="5">
    <source>
        <dbReference type="EMBL" id="KAL2871266.1"/>
    </source>
</evidence>
<evidence type="ECO:0000259" key="4">
    <source>
        <dbReference type="Pfam" id="PF20789"/>
    </source>
</evidence>
<feature type="domain" description="Acyl-CoA thioesterase-like C-terminal" evidence="4">
    <location>
        <begin position="210"/>
        <end position="361"/>
    </location>
</feature>
<feature type="domain" description="Acyl-CoA thioesterase-like N-terminal HotDog" evidence="3">
    <location>
        <begin position="40"/>
        <end position="125"/>
    </location>
</feature>
<keyword evidence="2" id="KW-0378">Hydrolase</keyword>
<dbReference type="Proteomes" id="UP001610432">
    <property type="component" value="Unassembled WGS sequence"/>
</dbReference>
<dbReference type="PANTHER" id="PTHR11066:SF34">
    <property type="entry name" value="ACYL-COENZYME A THIOESTERASE 8"/>
    <property type="match status" value="1"/>
</dbReference>
<dbReference type="InterPro" id="IPR003703">
    <property type="entry name" value="Acyl_CoA_thio"/>
</dbReference>
<organism evidence="5 6">
    <name type="scientific">Aspergillus lucknowensis</name>
    <dbReference type="NCBI Taxonomy" id="176173"/>
    <lineage>
        <taxon>Eukaryota</taxon>
        <taxon>Fungi</taxon>
        <taxon>Dikarya</taxon>
        <taxon>Ascomycota</taxon>
        <taxon>Pezizomycotina</taxon>
        <taxon>Eurotiomycetes</taxon>
        <taxon>Eurotiomycetidae</taxon>
        <taxon>Eurotiales</taxon>
        <taxon>Aspergillaceae</taxon>
        <taxon>Aspergillus</taxon>
        <taxon>Aspergillus subgen. Nidulantes</taxon>
    </lineage>
</organism>
<keyword evidence="6" id="KW-1185">Reference proteome</keyword>
<dbReference type="InterPro" id="IPR049449">
    <property type="entry name" value="TesB_ACOT8-like_N"/>
</dbReference>
<dbReference type="RefSeq" id="XP_070890245.1">
    <property type="nucleotide sequence ID" value="XM_071034571.1"/>
</dbReference>
<proteinExistence type="inferred from homology"/>
<dbReference type="GeneID" id="98149643"/>
<dbReference type="Pfam" id="PF13622">
    <property type="entry name" value="4HBT_3"/>
    <property type="match status" value="1"/>
</dbReference>
<dbReference type="InterPro" id="IPR042171">
    <property type="entry name" value="Acyl-CoA_hotdog"/>
</dbReference>
<dbReference type="Gene3D" id="2.40.160.210">
    <property type="entry name" value="Acyl-CoA thioesterase, double hotdog domain"/>
    <property type="match status" value="1"/>
</dbReference>
<name>A0ABR4M3U8_9EURO</name>
<sequence>MKTKSTSPGSLSPIECCCAVTHAPEIGPTTFTNVNPLWHPPWHPPGGAGIYGGVAIAQCLNAAYATVPDNIAAHSMHCHFLVAAISDVPVFYSVDVVRDGRSFMTRSVRAFQGGTCFFSTIISFQRVSSTLWSTVLEHAVQPPVDLVPPPALKDISHSTRDTEEPFEIAACGYAPGVAPATRKQRKWIRAHGKIAGLPHPHDGTQPGPVCDTDIEAAEQRAHICALAYMSDSDFVNTISRVHRLWQFATPEYQNYARDNFQGSELDRIRMETWLQGRARDEARGNEEAAAAEGTTAQKRVGMLLSLNHTIFFHNHQRLRADEWLFCELKCPWTGNERGLVTQNIWTAEGVLVATCIQEGVVRVIAEEKGRL</sequence>
<dbReference type="CDD" id="cd03445">
    <property type="entry name" value="Thioesterase_II_repeat2"/>
    <property type="match status" value="1"/>
</dbReference>
<dbReference type="PANTHER" id="PTHR11066">
    <property type="entry name" value="ACYL-COA THIOESTERASE"/>
    <property type="match status" value="1"/>
</dbReference>
<gene>
    <name evidence="5" type="ORF">BJX67DRAFT_389957</name>
</gene>
<dbReference type="CDD" id="cd03444">
    <property type="entry name" value="Thioesterase_II_repeat1"/>
    <property type="match status" value="1"/>
</dbReference>